<dbReference type="AlphaFoldDB" id="A0A5J6HUI4"/>
<evidence type="ECO:0000313" key="2">
    <source>
        <dbReference type="Proteomes" id="UP000326553"/>
    </source>
</evidence>
<proteinExistence type="predicted"/>
<protein>
    <submittedName>
        <fullName evidence="1">Uncharacterized protein</fullName>
    </submittedName>
</protein>
<dbReference type="EMBL" id="CP023695">
    <property type="protein sequence ID" value="QEV21981.1"/>
    <property type="molecule type" value="Genomic_DNA"/>
</dbReference>
<name>A0A5J6HUI4_STRAD</name>
<dbReference type="Proteomes" id="UP000326553">
    <property type="component" value="Chromosome"/>
</dbReference>
<dbReference type="KEGG" id="salw:CP975_34770"/>
<accession>A0A5J6HUI4</accession>
<evidence type="ECO:0000313" key="1">
    <source>
        <dbReference type="EMBL" id="QEV21981.1"/>
    </source>
</evidence>
<sequence length="89" mass="9900">MARRPGGGRCQGDAARRHADCIYRILMEARPAGLHIPQLLAAWELSQRQAEDGLAMLRDIITEMNWPPLIWTRVDGPKCPHGEAVRACG</sequence>
<keyword evidence="2" id="KW-1185">Reference proteome</keyword>
<organism evidence="1 2">
    <name type="scientific">Streptomyces alboniger</name>
    <dbReference type="NCBI Taxonomy" id="132473"/>
    <lineage>
        <taxon>Bacteria</taxon>
        <taxon>Bacillati</taxon>
        <taxon>Actinomycetota</taxon>
        <taxon>Actinomycetes</taxon>
        <taxon>Kitasatosporales</taxon>
        <taxon>Streptomycetaceae</taxon>
        <taxon>Streptomyces</taxon>
        <taxon>Streptomyces aurantiacus group</taxon>
    </lineage>
</organism>
<gene>
    <name evidence="1" type="ORF">CP975_34770</name>
</gene>
<dbReference type="OrthoDB" id="3297408at2"/>
<reference evidence="1 2" key="1">
    <citation type="submission" date="2017-09" db="EMBL/GenBank/DDBJ databases">
        <authorList>
            <person name="Lee N."/>
            <person name="Cho B.-K."/>
        </authorList>
    </citation>
    <scope>NUCLEOTIDE SEQUENCE [LARGE SCALE GENOMIC DNA]</scope>
    <source>
        <strain evidence="1 2">ATCC 12461</strain>
    </source>
</reference>
<dbReference type="RefSeq" id="WP_055531693.1">
    <property type="nucleotide sequence ID" value="NZ_CP023695.1"/>
</dbReference>